<dbReference type="Gene3D" id="3.40.50.1970">
    <property type="match status" value="1"/>
</dbReference>
<dbReference type="SUPFAM" id="SSF56796">
    <property type="entry name" value="Dehydroquinate synthase-like"/>
    <property type="match status" value="1"/>
</dbReference>
<gene>
    <name evidence="12" type="primary">adhE</name>
    <name evidence="12" type="synonym">adhC</name>
    <name evidence="12" type="ORF">GMA64_05120</name>
</gene>
<name>A0A6G2CD65_9FIRM</name>
<dbReference type="GO" id="GO:0008774">
    <property type="term" value="F:acetaldehyde dehydrogenase (acetylating) activity"/>
    <property type="evidence" value="ECO:0007669"/>
    <property type="project" value="UniProtKB-UniRule"/>
</dbReference>
<dbReference type="Gene3D" id="1.20.1090.10">
    <property type="entry name" value="Dehydroquinate synthase-like - alpha domain"/>
    <property type="match status" value="1"/>
</dbReference>
<dbReference type="RefSeq" id="WP_129821384.1">
    <property type="nucleotide sequence ID" value="NZ_RCYV01000006.1"/>
</dbReference>
<comment type="cofactor">
    <cofactor evidence="1">
        <name>Fe(2+)</name>
        <dbReference type="ChEBI" id="CHEBI:29033"/>
    </cofactor>
</comment>
<keyword evidence="2 8" id="KW-0560">Oxidoreductase</keyword>
<dbReference type="InterPro" id="IPR034789">
    <property type="entry name" value="AAD_C"/>
</dbReference>
<feature type="domain" description="Aldehyde dehydrogenase" evidence="9">
    <location>
        <begin position="15"/>
        <end position="274"/>
    </location>
</feature>
<accession>A0A6G2CD65</accession>
<dbReference type="GO" id="GO:0046872">
    <property type="term" value="F:metal ion binding"/>
    <property type="evidence" value="ECO:0007669"/>
    <property type="project" value="InterPro"/>
</dbReference>
<dbReference type="GO" id="GO:0006066">
    <property type="term" value="P:alcohol metabolic process"/>
    <property type="evidence" value="ECO:0007669"/>
    <property type="project" value="InterPro"/>
</dbReference>
<dbReference type="Pfam" id="PF00465">
    <property type="entry name" value="Fe-ADH"/>
    <property type="match status" value="1"/>
</dbReference>
<dbReference type="PANTHER" id="PTHR11496">
    <property type="entry name" value="ALCOHOL DEHYDROGENASE"/>
    <property type="match status" value="1"/>
</dbReference>
<dbReference type="InterPro" id="IPR056798">
    <property type="entry name" value="ADH_Fe_C"/>
</dbReference>
<dbReference type="AlphaFoldDB" id="A0A6G2CD65"/>
<feature type="domain" description="Fe-containing alcohol dehydrogenase-like C-terminal" evidence="11">
    <location>
        <begin position="661"/>
        <end position="871"/>
    </location>
</feature>
<evidence type="ECO:0000256" key="5">
    <source>
        <dbReference type="ARBA" id="ARBA00023268"/>
    </source>
</evidence>
<dbReference type="InterPro" id="IPR016162">
    <property type="entry name" value="Ald_DH_N"/>
</dbReference>
<evidence type="ECO:0000256" key="4">
    <source>
        <dbReference type="ARBA" id="ARBA00023027"/>
    </source>
</evidence>
<dbReference type="GO" id="GO:0015976">
    <property type="term" value="P:carbon utilization"/>
    <property type="evidence" value="ECO:0007669"/>
    <property type="project" value="InterPro"/>
</dbReference>
<dbReference type="FunFam" id="1.20.1090.10:FF:000001">
    <property type="entry name" value="Aldehyde-alcohol dehydrogenase"/>
    <property type="match status" value="1"/>
</dbReference>
<keyword evidence="3" id="KW-0408">Iron</keyword>
<evidence type="ECO:0000256" key="1">
    <source>
        <dbReference type="ARBA" id="ARBA00001954"/>
    </source>
</evidence>
<reference evidence="12" key="1">
    <citation type="journal article" date="2019" name="Nat. Med.">
        <title>A library of human gut bacterial isolates paired with longitudinal multiomics data enables mechanistic microbiome research.</title>
        <authorList>
            <person name="Poyet M."/>
            <person name="Groussin M."/>
            <person name="Gibbons S.M."/>
            <person name="Avila-Pacheco J."/>
            <person name="Jiang X."/>
            <person name="Kearney S.M."/>
            <person name="Perrotta A.R."/>
            <person name="Berdy B."/>
            <person name="Zhao S."/>
            <person name="Lieberman T.D."/>
            <person name="Swanson P.K."/>
            <person name="Smith M."/>
            <person name="Roesemann S."/>
            <person name="Alexander J.E."/>
            <person name="Rich S.A."/>
            <person name="Livny J."/>
            <person name="Vlamakis H."/>
            <person name="Clish C."/>
            <person name="Bullock K."/>
            <person name="Deik A."/>
            <person name="Scott J."/>
            <person name="Pierce K.A."/>
            <person name="Xavier R.J."/>
            <person name="Alm E.J."/>
        </authorList>
    </citation>
    <scope>NUCLEOTIDE SEQUENCE</scope>
    <source>
        <strain evidence="12">BIOML-A179</strain>
    </source>
</reference>
<dbReference type="Pfam" id="PF00171">
    <property type="entry name" value="Aldedh"/>
    <property type="match status" value="1"/>
</dbReference>
<evidence type="ECO:0000259" key="11">
    <source>
        <dbReference type="Pfam" id="PF25137"/>
    </source>
</evidence>
<comment type="similarity">
    <text evidence="6 8">In the N-terminal section; belongs to the aldehyde dehydrogenase family.</text>
</comment>
<dbReference type="Gene3D" id="3.40.309.10">
    <property type="entry name" value="Aldehyde Dehydrogenase, Chain A, domain 2"/>
    <property type="match status" value="1"/>
</dbReference>
<evidence type="ECO:0000256" key="6">
    <source>
        <dbReference type="ARBA" id="ARBA00035641"/>
    </source>
</evidence>
<dbReference type="Pfam" id="PF25137">
    <property type="entry name" value="ADH_Fe_C"/>
    <property type="match status" value="1"/>
</dbReference>
<dbReference type="CDD" id="cd07122">
    <property type="entry name" value="ALDH_F20_ACDH"/>
    <property type="match status" value="1"/>
</dbReference>
<dbReference type="PANTHER" id="PTHR11496:SF83">
    <property type="entry name" value="HYDROXYACID-OXOACID TRANSHYDROGENASE, MITOCHONDRIAL"/>
    <property type="match status" value="1"/>
</dbReference>
<evidence type="ECO:0000259" key="9">
    <source>
        <dbReference type="Pfam" id="PF00171"/>
    </source>
</evidence>
<keyword evidence="4" id="KW-0520">NAD</keyword>
<dbReference type="InterPro" id="IPR012079">
    <property type="entry name" value="Bifunc_Ald-ADH"/>
</dbReference>
<dbReference type="Gene3D" id="3.40.605.10">
    <property type="entry name" value="Aldehyde Dehydrogenase, Chain A, domain 1"/>
    <property type="match status" value="1"/>
</dbReference>
<sequence>MSEQKMEWTNEEIDVHVDELVQKALVALEKFESFNQETVDYIVAKCSVAGLDQHGVLAEAAVKETGRGVFEDKAVKNLFACEYVTSNLRHLKTVGIISEDPLTGITEIAEPVGVICGIIPTTNPTSTVIFKSLIALKTRNPIIFSFHPSAYECSVQAATVIRDAAIAAGAPEDCIQWLGMRSMYATSALMNHKGIATILATGGNAMVKAAYSCGKPALGVGAGNVPAYVEKTCVLKRAVNDIVLSKSFDNGMICASEQAAIVDEEIYQDFKDEMCRFKVYFANEEEKAKLENYMFGCTAYSDHVNNAHLNPAVVGKPVTWIAQQAGFVVPEDTQIICAECQEVGPNEPLTREKLSPVLAVLKATSTEDGIEKSAAMVEFNGLGHSAAIHTQDHDITVQFGLKCKAIRVIENAPSTFGGIGSVYNAFIPSLTLGCGSYGHNSVSNNVSAINLLNIKRIGRRNNNMQWVKLPPKVYFEKNSIKYLRDMKEMEKAMIITDRGMYNLGYVAKIEDVIRRRRNKVDLELFFDVEPDPSIDTVNEGVELMRKFQPDTIIALGGGSSMDAAKVMWLMYEHPEVNFDDIKQKFMDIRKRAFKFPELGKKASLICIPTTSGTGSEVTPFAVITDKAANKKYPLTDYSLTPTVAIVDPEFAMSMPASIASDTGIDVLTHAIEAYVSILASDFTDGLAKQAVKLVFDYLERSVKNGKNDPEAREKMHNAGTIAGMAFANAFLGMNHSLAHKIGGEWHVPHGRTNGILLPHVIRYNGTIPTKLNIWPKIENYKADIKYMELAQLIGLNPKTPAEGVEMFADACEELCKKVGVPCNIKSQGIDADAWEESVHRMAMNAYEDQCTPANPRMPMVHDMEAILRTIYDYESKF</sequence>
<dbReference type="InterPro" id="IPR001670">
    <property type="entry name" value="ADH_Fe/GldA"/>
</dbReference>
<dbReference type="InterPro" id="IPR016161">
    <property type="entry name" value="Ald_DH/histidinol_DH"/>
</dbReference>
<comment type="caution">
    <text evidence="12">The sequence shown here is derived from an EMBL/GenBank/DDBJ whole genome shotgun (WGS) entry which is preliminary data.</text>
</comment>
<organism evidence="12">
    <name type="scientific">Turicibacter sanguinis</name>
    <dbReference type="NCBI Taxonomy" id="154288"/>
    <lineage>
        <taxon>Bacteria</taxon>
        <taxon>Bacillati</taxon>
        <taxon>Bacillota</taxon>
        <taxon>Erysipelotrichia</taxon>
        <taxon>Erysipelotrichales</taxon>
        <taxon>Turicibacteraceae</taxon>
        <taxon>Turicibacter</taxon>
    </lineage>
</organism>
<evidence type="ECO:0000259" key="10">
    <source>
        <dbReference type="Pfam" id="PF00465"/>
    </source>
</evidence>
<proteinExistence type="inferred from homology"/>
<keyword evidence="5" id="KW-0511">Multifunctional enzyme</keyword>
<dbReference type="CDD" id="cd08178">
    <property type="entry name" value="AAD_C"/>
    <property type="match status" value="1"/>
</dbReference>
<evidence type="ECO:0000256" key="2">
    <source>
        <dbReference type="ARBA" id="ARBA00023002"/>
    </source>
</evidence>
<dbReference type="InterPro" id="IPR015590">
    <property type="entry name" value="Aldehyde_DH_dom"/>
</dbReference>
<dbReference type="FunFam" id="3.40.50.1970:FF:000002">
    <property type="entry name" value="Aldehyde-alcohol dehydrogenase"/>
    <property type="match status" value="1"/>
</dbReference>
<evidence type="ECO:0000256" key="8">
    <source>
        <dbReference type="PIRNR" id="PIRNR000111"/>
    </source>
</evidence>
<feature type="domain" description="Alcohol dehydrogenase iron-type/glycerol dehydrogenase GldA" evidence="10">
    <location>
        <begin position="470"/>
        <end position="648"/>
    </location>
</feature>
<dbReference type="EMBL" id="WMQV01000008">
    <property type="protein sequence ID" value="MTL93898.1"/>
    <property type="molecule type" value="Genomic_DNA"/>
</dbReference>
<dbReference type="InterPro" id="IPR039697">
    <property type="entry name" value="Alcohol_dehydrogenase_Fe"/>
</dbReference>
<dbReference type="GO" id="GO:0004022">
    <property type="term" value="F:alcohol dehydrogenase (NAD+) activity"/>
    <property type="evidence" value="ECO:0007669"/>
    <property type="project" value="UniProtKB-UniRule"/>
</dbReference>
<dbReference type="NCBIfam" id="NF010378">
    <property type="entry name" value="PRK13805.1"/>
    <property type="match status" value="1"/>
</dbReference>
<protein>
    <recommendedName>
        <fullName evidence="8">Aldehyde-alcohol dehydrogenase</fullName>
    </recommendedName>
</protein>
<dbReference type="SUPFAM" id="SSF53720">
    <property type="entry name" value="ALDH-like"/>
    <property type="match status" value="1"/>
</dbReference>
<evidence type="ECO:0000256" key="7">
    <source>
        <dbReference type="ARBA" id="ARBA00035645"/>
    </source>
</evidence>
<dbReference type="InterPro" id="IPR016163">
    <property type="entry name" value="Ald_DH_C"/>
</dbReference>
<comment type="similarity">
    <text evidence="7 8">In the C-terminal section; belongs to the iron-containing alcohol dehydrogenase family.</text>
</comment>
<evidence type="ECO:0000256" key="3">
    <source>
        <dbReference type="ARBA" id="ARBA00023004"/>
    </source>
</evidence>
<dbReference type="PIRSF" id="PIRSF000111">
    <property type="entry name" value="ALDH_ADH"/>
    <property type="match status" value="1"/>
</dbReference>
<evidence type="ECO:0000313" key="12">
    <source>
        <dbReference type="EMBL" id="MTL93898.1"/>
    </source>
</evidence>